<dbReference type="Proteomes" id="UP000609651">
    <property type="component" value="Unassembled WGS sequence"/>
</dbReference>
<evidence type="ECO:0000313" key="10">
    <source>
        <dbReference type="EMBL" id="NNJ26614.1"/>
    </source>
</evidence>
<comment type="caution">
    <text evidence="10">The sequence shown here is derived from an EMBL/GenBank/DDBJ whole genome shotgun (WGS) entry which is preliminary data.</text>
</comment>
<dbReference type="InterPro" id="IPR005117">
    <property type="entry name" value="NiRdtase/SiRdtase_haem-b_fer"/>
</dbReference>
<dbReference type="InterPro" id="IPR006067">
    <property type="entry name" value="NO2/SO3_Rdtase_4Fe4S_dom"/>
</dbReference>
<dbReference type="Gene3D" id="3.30.413.10">
    <property type="entry name" value="Sulfite Reductase Hemoprotein, domain 1"/>
    <property type="match status" value="2"/>
</dbReference>
<evidence type="ECO:0000259" key="8">
    <source>
        <dbReference type="Pfam" id="PF01077"/>
    </source>
</evidence>
<dbReference type="Pfam" id="PF03460">
    <property type="entry name" value="NIR_SIR_ferr"/>
    <property type="match status" value="2"/>
</dbReference>
<dbReference type="SUPFAM" id="SSF56014">
    <property type="entry name" value="Nitrite and sulphite reductase 4Fe-4S domain-like"/>
    <property type="match status" value="2"/>
</dbReference>
<dbReference type="Pfam" id="PF01077">
    <property type="entry name" value="NIR_SIR"/>
    <property type="match status" value="2"/>
</dbReference>
<keyword evidence="7" id="KW-0411">Iron-sulfur</keyword>
<keyword evidence="11" id="KW-1185">Reference proteome</keyword>
<reference evidence="10 11" key="1">
    <citation type="journal article" date="2020" name="Syst. Appl. Microbiol.">
        <title>Alienimonas chondri sp. nov., a novel planctomycete isolated from the biofilm of the red alga Chondrus crispus.</title>
        <authorList>
            <person name="Vitorino I."/>
            <person name="Albuquerque L."/>
            <person name="Wiegand S."/>
            <person name="Kallscheuer N."/>
            <person name="da Costa M.S."/>
            <person name="Lobo-da-Cunha A."/>
            <person name="Jogler C."/>
            <person name="Lage O.M."/>
        </authorList>
    </citation>
    <scope>NUCLEOTIDE SEQUENCE [LARGE SCALE GENOMIC DNA]</scope>
    <source>
        <strain evidence="10 11">LzC2</strain>
    </source>
</reference>
<dbReference type="PANTHER" id="PTHR32439">
    <property type="entry name" value="FERREDOXIN--NITRITE REDUCTASE, CHLOROPLASTIC"/>
    <property type="match status" value="1"/>
</dbReference>
<dbReference type="InterPro" id="IPR036136">
    <property type="entry name" value="Nit/Sulf_reduc_fer-like_dom_sf"/>
</dbReference>
<evidence type="ECO:0008006" key="12">
    <source>
        <dbReference type="Google" id="ProtNLM"/>
    </source>
</evidence>
<evidence type="ECO:0000256" key="5">
    <source>
        <dbReference type="ARBA" id="ARBA00023002"/>
    </source>
</evidence>
<dbReference type="PANTHER" id="PTHR32439:SF0">
    <property type="entry name" value="FERREDOXIN--NITRITE REDUCTASE, CHLOROPLASTIC"/>
    <property type="match status" value="1"/>
</dbReference>
<keyword evidence="6" id="KW-0408">Iron</keyword>
<evidence type="ECO:0000256" key="6">
    <source>
        <dbReference type="ARBA" id="ARBA00023004"/>
    </source>
</evidence>
<dbReference type="SUPFAM" id="SSF55124">
    <property type="entry name" value="Nitrite/Sulfite reductase N-terminal domain-like"/>
    <property type="match status" value="2"/>
</dbReference>
<sequence length="617" mass="66957">MKSKMAKSNGFTDEQQNYLQGFALGADVARKVQGLPVLSDSSAAGARNGSVVQIGPAGAAVEAVPDGPMGVHIEAQNRFLADGKKLSKEEQAKRDKNPFEMWGQMKTAAAAGEYPKGTDVFLYKFQGLFYVAPNQDSFMCRLRIPGGALRSGQFRGLADLAASSGGGYLDVTTRGNLQIREISADHGPLVLETLNDLGVIPRGSGGDNVRNVTAAATSGFDPQEFIETLPIAKEMHHHIINHRELYGLPRKFNISFDGGGRIATLEDTNDIGFQAVSLPEENATDDLPAGVYYRLTLGGITGHKDFARGTGVLLRPDECLSVADAILRVFIKNGDRTDRKKARLKYVLDDWGFPKFIEAVEEELGRPLRRVEEDLYRLPEPPDRWAHVGVHPQKQAGKNWIGVVLPVGRMTADQVHALAEIADRYGSRQIRLTVWQNLILPDISDEDLEAAKEAIVACGLDWQASSVRSGLVACTGNAGCKFAAADTKGQAMKLAAYLDERIELDVPINVHFTGCPNSCAQHYIGDIGFRGTKVERGEDMVEGYELVVGGGYADKQAVARSLFGEVAFDDIPPLVHNLLQHYVSERNGAESFAEFASRRSDDDLKAASGYTPPVTAA</sequence>
<keyword evidence="4" id="KW-0479">Metal-binding</keyword>
<feature type="domain" description="Nitrite/sulphite reductase 4Fe-4S" evidence="8">
    <location>
        <begin position="206"/>
        <end position="367"/>
    </location>
</feature>
<feature type="domain" description="Nitrite/Sulfite reductase ferredoxin-like" evidence="9">
    <location>
        <begin position="134"/>
        <end position="195"/>
    </location>
</feature>
<feature type="domain" description="Nitrite/sulphite reductase 4Fe-4S" evidence="8">
    <location>
        <begin position="471"/>
        <end position="583"/>
    </location>
</feature>
<dbReference type="InterPro" id="IPR051329">
    <property type="entry name" value="NIR_SIR_4Fe-4S"/>
</dbReference>
<evidence type="ECO:0000259" key="9">
    <source>
        <dbReference type="Pfam" id="PF03460"/>
    </source>
</evidence>
<dbReference type="InterPro" id="IPR012798">
    <property type="entry name" value="Cbl_synth_CobG-like"/>
</dbReference>
<dbReference type="NCBIfam" id="TIGR02435">
    <property type="entry name" value="CobG"/>
    <property type="match status" value="1"/>
</dbReference>
<evidence type="ECO:0000256" key="1">
    <source>
        <dbReference type="ARBA" id="ARBA00010429"/>
    </source>
</evidence>
<evidence type="ECO:0000256" key="2">
    <source>
        <dbReference type="ARBA" id="ARBA00022485"/>
    </source>
</evidence>
<evidence type="ECO:0000256" key="3">
    <source>
        <dbReference type="ARBA" id="ARBA00022617"/>
    </source>
</evidence>
<feature type="domain" description="Nitrite/Sulfite reductase ferredoxin-like" evidence="9">
    <location>
        <begin position="391"/>
        <end position="456"/>
    </location>
</feature>
<comment type="similarity">
    <text evidence="1">Belongs to the nitrite and sulfite reductase 4Fe-4S domain family.</text>
</comment>
<dbReference type="InterPro" id="IPR006066">
    <property type="entry name" value="NO2/SO3_Rdtase_FeS/sirohaem_BS"/>
</dbReference>
<evidence type="ECO:0000256" key="4">
    <source>
        <dbReference type="ARBA" id="ARBA00022723"/>
    </source>
</evidence>
<keyword evidence="3" id="KW-0349">Heme</keyword>
<dbReference type="EMBL" id="WTPX01000087">
    <property type="protein sequence ID" value="NNJ26614.1"/>
    <property type="molecule type" value="Genomic_DNA"/>
</dbReference>
<gene>
    <name evidence="10" type="ORF">LzC2_27030</name>
</gene>
<evidence type="ECO:0000313" key="11">
    <source>
        <dbReference type="Proteomes" id="UP000609651"/>
    </source>
</evidence>
<dbReference type="PROSITE" id="PS00365">
    <property type="entry name" value="NIR_SIR"/>
    <property type="match status" value="1"/>
</dbReference>
<protein>
    <recommendedName>
        <fullName evidence="12">Assimilatory sulfite reductase (ferredoxin)</fullName>
    </recommendedName>
</protein>
<organism evidence="10 11">
    <name type="scientific">Alienimonas chondri</name>
    <dbReference type="NCBI Taxonomy" id="2681879"/>
    <lineage>
        <taxon>Bacteria</taxon>
        <taxon>Pseudomonadati</taxon>
        <taxon>Planctomycetota</taxon>
        <taxon>Planctomycetia</taxon>
        <taxon>Planctomycetales</taxon>
        <taxon>Planctomycetaceae</taxon>
        <taxon>Alienimonas</taxon>
    </lineage>
</organism>
<keyword evidence="2" id="KW-0004">4Fe-4S</keyword>
<dbReference type="NCBIfam" id="NF007126">
    <property type="entry name" value="PRK09567.1"/>
    <property type="match status" value="1"/>
</dbReference>
<keyword evidence="5" id="KW-0560">Oxidoreductase</keyword>
<proteinExistence type="inferred from homology"/>
<name>A0ABX1VFU6_9PLAN</name>
<evidence type="ECO:0000256" key="7">
    <source>
        <dbReference type="ARBA" id="ARBA00023014"/>
    </source>
</evidence>
<accession>A0ABX1VFU6</accession>
<dbReference type="PRINTS" id="PR00397">
    <property type="entry name" value="SIROHAEM"/>
</dbReference>
<dbReference type="Gene3D" id="3.90.480.10">
    <property type="entry name" value="Sulfite Reductase Hemoprotein,Domain 2"/>
    <property type="match status" value="1"/>
</dbReference>
<dbReference type="InterPro" id="IPR045854">
    <property type="entry name" value="NO2/SO3_Rdtase_4Fe4S_sf"/>
</dbReference>